<feature type="domain" description="Amidohydrolase-related" evidence="9">
    <location>
        <begin position="61"/>
        <end position="349"/>
    </location>
</feature>
<evidence type="ECO:0000256" key="6">
    <source>
        <dbReference type="ARBA" id="ARBA00022833"/>
    </source>
</evidence>
<dbReference type="GO" id="GO:0005737">
    <property type="term" value="C:cytoplasm"/>
    <property type="evidence" value="ECO:0007669"/>
    <property type="project" value="UniProtKB-UniRule"/>
</dbReference>
<dbReference type="GO" id="GO:0046872">
    <property type="term" value="F:metal ion binding"/>
    <property type="evidence" value="ECO:0007669"/>
    <property type="project" value="UniProtKB-KW"/>
</dbReference>
<accession>W4LH13</accession>
<evidence type="ECO:0000256" key="4">
    <source>
        <dbReference type="ARBA" id="ARBA00022801"/>
    </source>
</evidence>
<dbReference type="InterPro" id="IPR005920">
    <property type="entry name" value="HutI"/>
</dbReference>
<evidence type="ECO:0000259" key="9">
    <source>
        <dbReference type="Pfam" id="PF01979"/>
    </source>
</evidence>
<comment type="pathway">
    <text evidence="1">Amino-acid degradation.</text>
</comment>
<evidence type="ECO:0000313" key="11">
    <source>
        <dbReference type="Proteomes" id="UP000019141"/>
    </source>
</evidence>
<evidence type="ECO:0000256" key="5">
    <source>
        <dbReference type="ARBA" id="ARBA00022808"/>
    </source>
</evidence>
<dbReference type="AlphaFoldDB" id="W4LH13"/>
<dbReference type="GO" id="GO:0019556">
    <property type="term" value="P:L-histidine catabolic process to glutamate and formamide"/>
    <property type="evidence" value="ECO:0007669"/>
    <property type="project" value="UniProtKB-UniRule"/>
</dbReference>
<proteinExistence type="predicted"/>
<dbReference type="InterPro" id="IPR006680">
    <property type="entry name" value="Amidohydro-rel"/>
</dbReference>
<dbReference type="Proteomes" id="UP000019141">
    <property type="component" value="Unassembled WGS sequence"/>
</dbReference>
<feature type="non-terminal residue" evidence="10">
    <location>
        <position position="351"/>
    </location>
</feature>
<keyword evidence="7" id="KW-0408">Iron</keyword>
<organism evidence="10 11">
    <name type="scientific">Entotheonella factor</name>
    <dbReference type="NCBI Taxonomy" id="1429438"/>
    <lineage>
        <taxon>Bacteria</taxon>
        <taxon>Pseudomonadati</taxon>
        <taxon>Nitrospinota/Tectimicrobiota group</taxon>
        <taxon>Candidatus Tectimicrobiota</taxon>
        <taxon>Candidatus Entotheonellia</taxon>
        <taxon>Candidatus Entotheonellales</taxon>
        <taxon>Candidatus Entotheonellaceae</taxon>
        <taxon>Candidatus Entotheonella</taxon>
    </lineage>
</organism>
<dbReference type="EMBL" id="AZHW01000674">
    <property type="protein sequence ID" value="ETW97373.1"/>
    <property type="molecule type" value="Genomic_DNA"/>
</dbReference>
<evidence type="ECO:0000256" key="1">
    <source>
        <dbReference type="ARBA" id="ARBA00005023"/>
    </source>
</evidence>
<evidence type="ECO:0000256" key="8">
    <source>
        <dbReference type="NCBIfam" id="TIGR01224"/>
    </source>
</evidence>
<gene>
    <name evidence="10" type="ORF">ETSY1_22925</name>
</gene>
<dbReference type="HOGENOM" id="CLU_041647_0_0_7"/>
<keyword evidence="5" id="KW-0369">Histidine metabolism</keyword>
<keyword evidence="4" id="KW-0378">Hydrolase</keyword>
<dbReference type="InterPro" id="IPR032466">
    <property type="entry name" value="Metal_Hydrolase"/>
</dbReference>
<dbReference type="Pfam" id="PF01979">
    <property type="entry name" value="Amidohydro_1"/>
    <property type="match status" value="1"/>
</dbReference>
<comment type="caution">
    <text evidence="10">The sequence shown here is derived from an EMBL/GenBank/DDBJ whole genome shotgun (WGS) entry which is preliminary data.</text>
</comment>
<name>W4LH13_ENTF1</name>
<evidence type="ECO:0000256" key="3">
    <source>
        <dbReference type="ARBA" id="ARBA00022723"/>
    </source>
</evidence>
<keyword evidence="11" id="KW-1185">Reference proteome</keyword>
<evidence type="ECO:0000256" key="2">
    <source>
        <dbReference type="ARBA" id="ARBA00012864"/>
    </source>
</evidence>
<protein>
    <recommendedName>
        <fullName evidence="2 8">Imidazolonepropionase</fullName>
        <ecNumber evidence="2 8">3.5.2.7</ecNumber>
    </recommendedName>
</protein>
<dbReference type="SUPFAM" id="SSF51338">
    <property type="entry name" value="Composite domain of metallo-dependent hydrolases"/>
    <property type="match status" value="1"/>
</dbReference>
<dbReference type="EC" id="3.5.2.7" evidence="2 8"/>
<dbReference type="PANTHER" id="PTHR42752">
    <property type="entry name" value="IMIDAZOLONEPROPIONASE"/>
    <property type="match status" value="1"/>
</dbReference>
<evidence type="ECO:0000256" key="7">
    <source>
        <dbReference type="ARBA" id="ARBA00023004"/>
    </source>
</evidence>
<dbReference type="GO" id="GO:0050480">
    <property type="term" value="F:imidazolonepropionase activity"/>
    <property type="evidence" value="ECO:0007669"/>
    <property type="project" value="UniProtKB-UniRule"/>
</dbReference>
<keyword evidence="6" id="KW-0862">Zinc</keyword>
<dbReference type="Gene3D" id="3.20.20.140">
    <property type="entry name" value="Metal-dependent hydrolases"/>
    <property type="match status" value="1"/>
</dbReference>
<dbReference type="FunFam" id="3.20.20.140:FF:000007">
    <property type="entry name" value="Imidazolonepropionase"/>
    <property type="match status" value="1"/>
</dbReference>
<dbReference type="PANTHER" id="PTHR42752:SF1">
    <property type="entry name" value="IMIDAZOLONEPROPIONASE-RELATED"/>
    <property type="match status" value="1"/>
</dbReference>
<sequence length="351" mass="37644">MPFYDTVFTNAHLATMQESRPYGTIPHGAVAVKDGRLAAVGPASTLPANSTDCVVDLGGRWVTPGLIDCHTHIVYAGNRAHEFEMRLQGITRDEIVRSGGGIRSTMAATRAADEGELFDTAAPRIRRLLQEGVTTLEIKSGYGLDDVTERRMLQVARRLGENLPVHVVTSYLGAHTVPPEFEGRTDVYVAWMGETILPQIAADGLADAVDVCYEPSSFTRSQAEALLAVAQRLNLPVKLHTGQYAALGGGELAATYRALSADHLEFCSDADIAAMRAAGTVAVLLPGASYFLRMQQLPPVEHMRDQGLAMAISTDSNPGSSPVTSLLLMLNMACTRFGLTPEEALAGVTRH</sequence>
<dbReference type="NCBIfam" id="TIGR01224">
    <property type="entry name" value="hutI"/>
    <property type="match status" value="1"/>
</dbReference>
<keyword evidence="3" id="KW-0479">Metal-binding</keyword>
<dbReference type="InterPro" id="IPR011059">
    <property type="entry name" value="Metal-dep_hydrolase_composite"/>
</dbReference>
<evidence type="ECO:0000313" key="10">
    <source>
        <dbReference type="EMBL" id="ETW97373.1"/>
    </source>
</evidence>
<reference evidence="10 11" key="1">
    <citation type="journal article" date="2014" name="Nature">
        <title>An environmental bacterial taxon with a large and distinct metabolic repertoire.</title>
        <authorList>
            <person name="Wilson M.C."/>
            <person name="Mori T."/>
            <person name="Ruckert C."/>
            <person name="Uria A.R."/>
            <person name="Helf M.J."/>
            <person name="Takada K."/>
            <person name="Gernert C."/>
            <person name="Steffens U.A."/>
            <person name="Heycke N."/>
            <person name="Schmitt S."/>
            <person name="Rinke C."/>
            <person name="Helfrich E.J."/>
            <person name="Brachmann A.O."/>
            <person name="Gurgui C."/>
            <person name="Wakimoto T."/>
            <person name="Kracht M."/>
            <person name="Crusemann M."/>
            <person name="Hentschel U."/>
            <person name="Abe I."/>
            <person name="Matsunaga S."/>
            <person name="Kalinowski J."/>
            <person name="Takeyama H."/>
            <person name="Piel J."/>
        </authorList>
    </citation>
    <scope>NUCLEOTIDE SEQUENCE [LARGE SCALE GENOMIC DNA]</scope>
    <source>
        <strain evidence="11">TSY1</strain>
    </source>
</reference>
<dbReference type="Gene3D" id="2.30.40.10">
    <property type="entry name" value="Urease, subunit C, domain 1"/>
    <property type="match status" value="1"/>
</dbReference>
<dbReference type="SUPFAM" id="SSF51556">
    <property type="entry name" value="Metallo-dependent hydrolases"/>
    <property type="match status" value="1"/>
</dbReference>